<dbReference type="EMBL" id="VTWU01000002">
    <property type="protein sequence ID" value="KAA9338562.1"/>
    <property type="molecule type" value="Genomic_DNA"/>
</dbReference>
<dbReference type="SUPFAM" id="SSF55729">
    <property type="entry name" value="Acyl-CoA N-acyltransferases (Nat)"/>
    <property type="match status" value="1"/>
</dbReference>
<dbReference type="Pfam" id="PF00583">
    <property type="entry name" value="Acetyltransf_1"/>
    <property type="match status" value="1"/>
</dbReference>
<name>A0A7L4ZZQ2_9BACT</name>
<evidence type="ECO:0000313" key="2">
    <source>
        <dbReference type="Proteomes" id="UP000326380"/>
    </source>
</evidence>
<dbReference type="InterPro" id="IPR000182">
    <property type="entry name" value="GNAT_dom"/>
</dbReference>
<dbReference type="CDD" id="cd04301">
    <property type="entry name" value="NAT_SF"/>
    <property type="match status" value="1"/>
</dbReference>
<dbReference type="AlphaFoldDB" id="A0A7L4ZZQ2"/>
<dbReference type="Proteomes" id="UP000326380">
    <property type="component" value="Unassembled WGS sequence"/>
</dbReference>
<evidence type="ECO:0000313" key="1">
    <source>
        <dbReference type="EMBL" id="KAA9338562.1"/>
    </source>
</evidence>
<sequence>MPASAFDIRRISAEQTYALRHAVLWPDKPLDYVRVENDAAGFHFGALRGEELVAVISLFVTGHEARFRKFATRPDCQHRGIGSALLRHTFAEALMRGATHIWCDARQEAAGFYYRFGMRQTGEPFFKGAVPYVRMRATLDFSAVGCV</sequence>
<dbReference type="GO" id="GO:0016747">
    <property type="term" value="F:acyltransferase activity, transferring groups other than amino-acyl groups"/>
    <property type="evidence" value="ECO:0007669"/>
    <property type="project" value="InterPro"/>
</dbReference>
<protein>
    <submittedName>
        <fullName evidence="1">GNAT family N-acetyltransferase</fullName>
    </submittedName>
</protein>
<keyword evidence="2" id="KW-1185">Reference proteome</keyword>
<dbReference type="RefSeq" id="WP_151078111.1">
    <property type="nucleotide sequence ID" value="NZ_CP047647.1"/>
</dbReference>
<dbReference type="InterPro" id="IPR016181">
    <property type="entry name" value="Acyl_CoA_acyltransferase"/>
</dbReference>
<comment type="caution">
    <text evidence="1">The sequence shown here is derived from an EMBL/GenBank/DDBJ whole genome shotgun (WGS) entry which is preliminary data.</text>
</comment>
<reference evidence="1 2" key="1">
    <citation type="submission" date="2019-09" db="EMBL/GenBank/DDBJ databases">
        <title>Genome sequence of Hymenobacter sp. M3.</title>
        <authorList>
            <person name="Srinivasan S."/>
        </authorList>
    </citation>
    <scope>NUCLEOTIDE SEQUENCE [LARGE SCALE GENOMIC DNA]</scope>
    <source>
        <strain evidence="1 2">M3</strain>
    </source>
</reference>
<proteinExistence type="predicted"/>
<dbReference type="Gene3D" id="3.40.630.30">
    <property type="match status" value="1"/>
</dbReference>
<gene>
    <name evidence="1" type="ORF">F0P96_06950</name>
</gene>
<accession>A0A7L4ZZQ2</accession>
<dbReference type="PROSITE" id="PS51186">
    <property type="entry name" value="GNAT"/>
    <property type="match status" value="1"/>
</dbReference>
<organism evidence="1 2">
    <name type="scientific">Hymenobacter busanensis</name>
    <dbReference type="NCBI Taxonomy" id="2607656"/>
    <lineage>
        <taxon>Bacteria</taxon>
        <taxon>Pseudomonadati</taxon>
        <taxon>Bacteroidota</taxon>
        <taxon>Cytophagia</taxon>
        <taxon>Cytophagales</taxon>
        <taxon>Hymenobacteraceae</taxon>
        <taxon>Hymenobacter</taxon>
    </lineage>
</organism>